<evidence type="ECO:0000313" key="3">
    <source>
        <dbReference type="Proteomes" id="UP000823749"/>
    </source>
</evidence>
<name>A0AAV6K9H6_9ERIC</name>
<keyword evidence="3" id="KW-1185">Reference proteome</keyword>
<evidence type="ECO:0000256" key="1">
    <source>
        <dbReference type="SAM" id="MobiDB-lite"/>
    </source>
</evidence>
<organism evidence="2 3">
    <name type="scientific">Rhododendron griersonianum</name>
    <dbReference type="NCBI Taxonomy" id="479676"/>
    <lineage>
        <taxon>Eukaryota</taxon>
        <taxon>Viridiplantae</taxon>
        <taxon>Streptophyta</taxon>
        <taxon>Embryophyta</taxon>
        <taxon>Tracheophyta</taxon>
        <taxon>Spermatophyta</taxon>
        <taxon>Magnoliopsida</taxon>
        <taxon>eudicotyledons</taxon>
        <taxon>Gunneridae</taxon>
        <taxon>Pentapetalae</taxon>
        <taxon>asterids</taxon>
        <taxon>Ericales</taxon>
        <taxon>Ericaceae</taxon>
        <taxon>Ericoideae</taxon>
        <taxon>Rhodoreae</taxon>
        <taxon>Rhododendron</taxon>
    </lineage>
</organism>
<comment type="caution">
    <text evidence="2">The sequence shown here is derived from an EMBL/GenBank/DDBJ whole genome shotgun (WGS) entry which is preliminary data.</text>
</comment>
<dbReference type="AlphaFoldDB" id="A0AAV6K9H6"/>
<sequence length="111" mass="12987">MKFAKPREDVAIAGQYYPRNTQTREKSPRSSHYKHCRRLHHWRSIHISSIQFGRRSNCPGAQAQAKLMAEESDQILHCREHECHFGSTPHWYDGPWMLECKTGDNNTTPHS</sequence>
<accession>A0AAV6K9H6</accession>
<dbReference type="EMBL" id="JACTNZ010000005">
    <property type="protein sequence ID" value="KAG5548958.1"/>
    <property type="molecule type" value="Genomic_DNA"/>
</dbReference>
<reference evidence="2" key="1">
    <citation type="submission" date="2020-08" db="EMBL/GenBank/DDBJ databases">
        <title>Plant Genome Project.</title>
        <authorList>
            <person name="Zhang R.-G."/>
        </authorList>
    </citation>
    <scope>NUCLEOTIDE SEQUENCE</scope>
    <source>
        <strain evidence="2">WSP0</strain>
        <tissue evidence="2">Leaf</tissue>
    </source>
</reference>
<feature type="region of interest" description="Disordered" evidence="1">
    <location>
        <begin position="1"/>
        <end position="32"/>
    </location>
</feature>
<feature type="compositionally biased region" description="Basic and acidic residues" evidence="1">
    <location>
        <begin position="1"/>
        <end position="10"/>
    </location>
</feature>
<proteinExistence type="predicted"/>
<gene>
    <name evidence="2" type="ORF">RHGRI_014361</name>
</gene>
<dbReference type="Proteomes" id="UP000823749">
    <property type="component" value="Chromosome 5"/>
</dbReference>
<protein>
    <submittedName>
        <fullName evidence="2">Uncharacterized protein</fullName>
    </submittedName>
</protein>
<evidence type="ECO:0000313" key="2">
    <source>
        <dbReference type="EMBL" id="KAG5548958.1"/>
    </source>
</evidence>